<sequence length="65" mass="7800">MEMEKRKRMPLCVHPFLIRREGIDSKHKTANVLFYRRLVVHMLMTGVGKESVFKEKVYPKYTENC</sequence>
<reference evidence="1 2" key="1">
    <citation type="submission" date="2016-01" db="EMBL/GenBank/DDBJ databases">
        <title>Draft Genome Sequences of Seven Thermophilic Sporeformers Isolated from Foods.</title>
        <authorList>
            <person name="Berendsen E.M."/>
            <person name="Wells-Bennik M.H."/>
            <person name="Krawcyk A.O."/>
            <person name="De Jong A."/>
            <person name="Holsappel S."/>
            <person name="Eijlander R.T."/>
            <person name="Kuipers O.P."/>
        </authorList>
    </citation>
    <scope>NUCLEOTIDE SEQUENCE [LARGE SCALE GENOMIC DNA]</scope>
    <source>
        <strain evidence="1 2">B4110</strain>
    </source>
</reference>
<dbReference type="PATRIC" id="fig|153151.4.peg.1190"/>
<dbReference type="Proteomes" id="UP000075324">
    <property type="component" value="Unassembled WGS sequence"/>
</dbReference>
<comment type="caution">
    <text evidence="1">The sequence shown here is derived from an EMBL/GenBank/DDBJ whole genome shotgun (WGS) entry which is preliminary data.</text>
</comment>
<organism evidence="1 2">
    <name type="scientific">Parageobacillus toebii</name>
    <dbReference type="NCBI Taxonomy" id="153151"/>
    <lineage>
        <taxon>Bacteria</taxon>
        <taxon>Bacillati</taxon>
        <taxon>Bacillota</taxon>
        <taxon>Bacilli</taxon>
        <taxon>Bacillales</taxon>
        <taxon>Anoxybacillaceae</taxon>
        <taxon>Parageobacillus</taxon>
    </lineage>
</organism>
<accession>A0A150MK84</accession>
<dbReference type="AlphaFoldDB" id="A0A150MK84"/>
<evidence type="ECO:0000313" key="1">
    <source>
        <dbReference type="EMBL" id="KYD24759.1"/>
    </source>
</evidence>
<evidence type="ECO:0000313" key="2">
    <source>
        <dbReference type="Proteomes" id="UP000075324"/>
    </source>
</evidence>
<proteinExistence type="predicted"/>
<gene>
    <name evidence="1" type="ORF">B4110_1542</name>
</gene>
<protein>
    <submittedName>
        <fullName evidence="1">Uncharacterized protein</fullName>
    </submittedName>
</protein>
<dbReference type="EMBL" id="LQYW01000147">
    <property type="protein sequence ID" value="KYD24759.1"/>
    <property type="molecule type" value="Genomic_DNA"/>
</dbReference>
<name>A0A150MK84_9BACL</name>